<gene>
    <name evidence="1" type="ORF">SAMN05421578_101275</name>
</gene>
<dbReference type="RefSeq" id="WP_068589970.1">
    <property type="nucleotide sequence ID" value="NZ_FTNK01000001.1"/>
</dbReference>
<proteinExistence type="predicted"/>
<reference evidence="1 2" key="1">
    <citation type="submission" date="2017-01" db="EMBL/GenBank/DDBJ databases">
        <authorList>
            <person name="Varghese N."/>
            <person name="Submissions S."/>
        </authorList>
    </citation>
    <scope>NUCLEOTIDE SEQUENCE [LARGE SCALE GENOMIC DNA]</scope>
    <source>
        <strain evidence="1 2">ATCC 23464</strain>
    </source>
</reference>
<dbReference type="EMBL" id="FTNK01000001">
    <property type="protein sequence ID" value="SIQ33698.1"/>
    <property type="molecule type" value="Genomic_DNA"/>
</dbReference>
<keyword evidence="2" id="KW-1185">Reference proteome</keyword>
<comment type="caution">
    <text evidence="1">The sequence shown here is derived from an EMBL/GenBank/DDBJ whole genome shotgun (WGS) entry which is preliminary data.</text>
</comment>
<organism evidence="1 2">
    <name type="scientific">Paenibacillus macquariensis</name>
    <dbReference type="NCBI Taxonomy" id="948756"/>
    <lineage>
        <taxon>Bacteria</taxon>
        <taxon>Bacillati</taxon>
        <taxon>Bacillota</taxon>
        <taxon>Bacilli</taxon>
        <taxon>Bacillales</taxon>
        <taxon>Paenibacillaceae</taxon>
        <taxon>Paenibacillus</taxon>
    </lineage>
</organism>
<evidence type="ECO:0000313" key="1">
    <source>
        <dbReference type="EMBL" id="SIQ33698.1"/>
    </source>
</evidence>
<accession>A0ABY1JKA1</accession>
<name>A0ABY1JKA1_9BACL</name>
<dbReference type="Proteomes" id="UP000186666">
    <property type="component" value="Unassembled WGS sequence"/>
</dbReference>
<sequence>MKVFNVYYSLSGIKQIEVEKEDPHEARRKFYRTSGGLNTDPDNLKLRVIEITESVFDDFIRCPVCNWTCRYYDYADQEVHYLTKIGALSNWFACSEKVDKNEDQQVICQNSTCNYQVPFTPFHLGALHRGEEIG</sequence>
<evidence type="ECO:0000313" key="2">
    <source>
        <dbReference type="Proteomes" id="UP000186666"/>
    </source>
</evidence>
<protein>
    <submittedName>
        <fullName evidence="1">Uncharacterized protein</fullName>
    </submittedName>
</protein>